<feature type="region of interest" description="Disordered" evidence="1">
    <location>
        <begin position="1"/>
        <end position="42"/>
    </location>
</feature>
<evidence type="ECO:0000313" key="3">
    <source>
        <dbReference type="Proteomes" id="UP000246464"/>
    </source>
</evidence>
<reference evidence="2 3" key="1">
    <citation type="submission" date="2017-12" db="EMBL/GenBank/DDBJ databases">
        <title>Integrating genomic resources of turbot (Scophthalmus maximus) in depth evaluation of genetic and physical mapping variation across individuals.</title>
        <authorList>
            <person name="Martinez P."/>
        </authorList>
    </citation>
    <scope>NUCLEOTIDE SEQUENCE [LARGE SCALE GENOMIC DNA]</scope>
</reference>
<dbReference type="AlphaFoldDB" id="A0A2U9B7C3"/>
<sequence length="146" mass="15598">MRPDSRRGGGRRERELTIGSERTSRAQGNEGGRAEASPKEARQVVVSARQTGSRGRGSRCAVGGCSISAGHACSSSYFAAKIRHLNQSAEFLFLPPVSSGRFYETSAFSVNGHIIHEGTSDKGADTVRLRENSRVTAETEGAKVSE</sequence>
<name>A0A2U9B7C3_SCOMX</name>
<dbReference type="Proteomes" id="UP000246464">
    <property type="component" value="Chromosome 4"/>
</dbReference>
<keyword evidence="3" id="KW-1185">Reference proteome</keyword>
<feature type="compositionally biased region" description="Basic and acidic residues" evidence="1">
    <location>
        <begin position="1"/>
        <end position="16"/>
    </location>
</feature>
<protein>
    <submittedName>
        <fullName evidence="2">Uncharacterized protein</fullName>
    </submittedName>
</protein>
<proteinExistence type="predicted"/>
<gene>
    <name evidence="2" type="ORF">SMAX5B_022186</name>
</gene>
<accession>A0A2U9B7C3</accession>
<organism evidence="2 3">
    <name type="scientific">Scophthalmus maximus</name>
    <name type="common">Turbot</name>
    <name type="synonym">Psetta maxima</name>
    <dbReference type="NCBI Taxonomy" id="52904"/>
    <lineage>
        <taxon>Eukaryota</taxon>
        <taxon>Metazoa</taxon>
        <taxon>Chordata</taxon>
        <taxon>Craniata</taxon>
        <taxon>Vertebrata</taxon>
        <taxon>Euteleostomi</taxon>
        <taxon>Actinopterygii</taxon>
        <taxon>Neopterygii</taxon>
        <taxon>Teleostei</taxon>
        <taxon>Neoteleostei</taxon>
        <taxon>Acanthomorphata</taxon>
        <taxon>Carangaria</taxon>
        <taxon>Pleuronectiformes</taxon>
        <taxon>Pleuronectoidei</taxon>
        <taxon>Scophthalmidae</taxon>
        <taxon>Scophthalmus</taxon>
    </lineage>
</organism>
<evidence type="ECO:0000313" key="2">
    <source>
        <dbReference type="EMBL" id="AWO99827.1"/>
    </source>
</evidence>
<dbReference type="EMBL" id="CP026246">
    <property type="protein sequence ID" value="AWO99827.1"/>
    <property type="molecule type" value="Genomic_DNA"/>
</dbReference>
<feature type="compositionally biased region" description="Basic and acidic residues" evidence="1">
    <location>
        <begin position="32"/>
        <end position="42"/>
    </location>
</feature>
<evidence type="ECO:0000256" key="1">
    <source>
        <dbReference type="SAM" id="MobiDB-lite"/>
    </source>
</evidence>